<dbReference type="EMBL" id="CP157675">
    <property type="protein sequence ID" value="XBP72112.1"/>
    <property type="molecule type" value="Genomic_DNA"/>
</dbReference>
<keyword evidence="2" id="KW-0680">Restriction system</keyword>
<dbReference type="GO" id="GO:0016787">
    <property type="term" value="F:hydrolase activity"/>
    <property type="evidence" value="ECO:0007669"/>
    <property type="project" value="UniProtKB-KW"/>
</dbReference>
<dbReference type="InterPro" id="IPR044946">
    <property type="entry name" value="Restrct_endonuc_typeI_TRD_sf"/>
</dbReference>
<dbReference type="InterPro" id="IPR000055">
    <property type="entry name" value="Restrct_endonuc_typeI_TRD"/>
</dbReference>
<dbReference type="Gene3D" id="1.10.287.1120">
    <property type="entry name" value="Bipartite methylase S protein"/>
    <property type="match status" value="1"/>
</dbReference>
<protein>
    <submittedName>
        <fullName evidence="5">Restriction endonuclease subunit S</fullName>
        <ecNumber evidence="5">3.1.21.-</ecNumber>
    </submittedName>
</protein>
<evidence type="ECO:0000313" key="5">
    <source>
        <dbReference type="EMBL" id="XBP72112.1"/>
    </source>
</evidence>
<feature type="domain" description="Type I restriction modification DNA specificity" evidence="4">
    <location>
        <begin position="88"/>
        <end position="190"/>
    </location>
</feature>
<accession>A0AAU7LX01</accession>
<comment type="similarity">
    <text evidence="1">Belongs to the type-I restriction system S methylase family.</text>
</comment>
<feature type="domain" description="Type I restriction modification DNA specificity" evidence="4">
    <location>
        <begin position="260"/>
        <end position="381"/>
    </location>
</feature>
<dbReference type="GO" id="GO:0009307">
    <property type="term" value="P:DNA restriction-modification system"/>
    <property type="evidence" value="ECO:0007669"/>
    <property type="project" value="UniProtKB-KW"/>
</dbReference>
<name>A0AAU7LX01_9BURK</name>
<organism evidence="5">
    <name type="scientific">Polaromonas hydrogenivorans</name>
    <dbReference type="NCBI Taxonomy" id="335476"/>
    <lineage>
        <taxon>Bacteria</taxon>
        <taxon>Pseudomonadati</taxon>
        <taxon>Pseudomonadota</taxon>
        <taxon>Betaproteobacteria</taxon>
        <taxon>Burkholderiales</taxon>
        <taxon>Comamonadaceae</taxon>
        <taxon>Polaromonas</taxon>
    </lineage>
</organism>
<dbReference type="CDD" id="cd17256">
    <property type="entry name" value="RMtype1_S_EcoJA65PI-TRD1-CR1_like"/>
    <property type="match status" value="1"/>
</dbReference>
<dbReference type="GO" id="GO:0004519">
    <property type="term" value="F:endonuclease activity"/>
    <property type="evidence" value="ECO:0007669"/>
    <property type="project" value="UniProtKB-KW"/>
</dbReference>
<keyword evidence="5" id="KW-0378">Hydrolase</keyword>
<evidence type="ECO:0000259" key="4">
    <source>
        <dbReference type="Pfam" id="PF01420"/>
    </source>
</evidence>
<dbReference type="CDD" id="cd17267">
    <property type="entry name" value="RMtype1_S_EcoAO83I-TRD1-CR1_like"/>
    <property type="match status" value="1"/>
</dbReference>
<dbReference type="PANTHER" id="PTHR43140:SF1">
    <property type="entry name" value="TYPE I RESTRICTION ENZYME ECOKI SPECIFICITY SUBUNIT"/>
    <property type="match status" value="1"/>
</dbReference>
<dbReference type="InterPro" id="IPR051212">
    <property type="entry name" value="Type-I_RE_S_subunit"/>
</dbReference>
<keyword evidence="5" id="KW-0540">Nuclease</keyword>
<gene>
    <name evidence="5" type="ORF">ABLV49_10040</name>
</gene>
<dbReference type="PANTHER" id="PTHR43140">
    <property type="entry name" value="TYPE-1 RESTRICTION ENZYME ECOKI SPECIFICITY PROTEIN"/>
    <property type="match status" value="1"/>
</dbReference>
<evidence type="ECO:0000256" key="1">
    <source>
        <dbReference type="ARBA" id="ARBA00010923"/>
    </source>
</evidence>
<reference evidence="5" key="1">
    <citation type="submission" date="2024-05" db="EMBL/GenBank/DDBJ databases">
        <authorList>
            <person name="Bunk B."/>
            <person name="Swiderski J."/>
            <person name="Sproer C."/>
            <person name="Thiel V."/>
        </authorList>
    </citation>
    <scope>NUCLEOTIDE SEQUENCE</scope>
    <source>
        <strain evidence="5">DSM 17735</strain>
    </source>
</reference>
<sequence>MSFPRYPNYKDSGVEWLEEVPEHWAVQPVKSLTTRIASGKTPLGGSETYVDEGVTFLRSQNVYDEGLHLDDVAFISNVVDESMAVSRVQPGDILLNITGASIGRSCVVPVEFPPANVNQHVCVIRALKTSQVPFLSWTFKSTPVKSQIAHVQNGAAREGLNFDQIGRMLVAIPPMLEQFAIAAFLDRETAKIDGLVAEQRRLMDLLREKRQAVISHAVTQGLNPHAPMKPSGIEGIANVPAHWDVLVIKRFSTLHRGHDLTDAERTDGSYPVVTSSGINGTHGSFMAHGPGVVTGRYGSTGRLFYIQDDFWPHNTSLYVSNFHCNHPRFVWYSLQTVDFAAHSAKAAVPGIDRNDIHVLPVAVPPKDEQGTIVTFLDSELAKLDTLTAEAQRGIDLLQERRTALISAAVTGQIDVRGCTPC</sequence>
<dbReference type="GO" id="GO:0003677">
    <property type="term" value="F:DNA binding"/>
    <property type="evidence" value="ECO:0007669"/>
    <property type="project" value="UniProtKB-KW"/>
</dbReference>
<dbReference type="AlphaFoldDB" id="A0AAU7LX01"/>
<proteinExistence type="inferred from homology"/>
<dbReference type="Gene3D" id="3.90.220.20">
    <property type="entry name" value="DNA methylase specificity domains"/>
    <property type="match status" value="2"/>
</dbReference>
<evidence type="ECO:0000256" key="3">
    <source>
        <dbReference type="ARBA" id="ARBA00023125"/>
    </source>
</evidence>
<evidence type="ECO:0000256" key="2">
    <source>
        <dbReference type="ARBA" id="ARBA00022747"/>
    </source>
</evidence>
<keyword evidence="3" id="KW-0238">DNA-binding</keyword>
<dbReference type="Pfam" id="PF01420">
    <property type="entry name" value="Methylase_S"/>
    <property type="match status" value="2"/>
</dbReference>
<dbReference type="EC" id="3.1.21.-" evidence="5"/>
<dbReference type="RefSeq" id="WP_349281442.1">
    <property type="nucleotide sequence ID" value="NZ_CBCSCU010000002.1"/>
</dbReference>
<keyword evidence="5" id="KW-0255">Endonuclease</keyword>
<dbReference type="SUPFAM" id="SSF116734">
    <property type="entry name" value="DNA methylase specificity domain"/>
    <property type="match status" value="2"/>
</dbReference>
<dbReference type="REBASE" id="838226">
    <property type="entry name" value="S.Phy17735ORF10045P"/>
</dbReference>